<reference evidence="2 3" key="1">
    <citation type="submission" date="2019-12" db="EMBL/GenBank/DDBJ databases">
        <title>Full genome sequence of a Bacillus safensis strain isolated from commercially available natto in Indonesia.</title>
        <authorList>
            <person name="Yoshida M."/>
            <person name="Uomi M."/>
            <person name="Waturangi D."/>
            <person name="Ekaputri J.J."/>
            <person name="Setiamarga D.H.E."/>
        </authorList>
    </citation>
    <scope>NUCLEOTIDE SEQUENCE [LARGE SCALE GENOMIC DNA]</scope>
    <source>
        <strain evidence="2 3">IDN1</strain>
    </source>
</reference>
<proteinExistence type="predicted"/>
<accession>A0A5S9MH39</accession>
<feature type="compositionally biased region" description="Basic residues" evidence="1">
    <location>
        <begin position="128"/>
        <end position="141"/>
    </location>
</feature>
<feature type="region of interest" description="Disordered" evidence="1">
    <location>
        <begin position="128"/>
        <end position="147"/>
    </location>
</feature>
<sequence>MYYGYLSILKKHAPASPEFKSLYAIHTSIDVWLRLHELIDLGRLDAEKDFYSMNPYVEQLMNTIFDSVDHLKTYALSFSLDPFLEKNTPTAVRTLLQINGPFQHERVAVFMEIWGTILNRGKWVKKKKQNYSRTPRRKNKRLNVPSA</sequence>
<evidence type="ECO:0000256" key="1">
    <source>
        <dbReference type="SAM" id="MobiDB-lite"/>
    </source>
</evidence>
<name>A0A5S9MH39_BACIA</name>
<evidence type="ECO:0000313" key="3">
    <source>
        <dbReference type="Proteomes" id="UP000464658"/>
    </source>
</evidence>
<protein>
    <submittedName>
        <fullName evidence="2">Uncharacterized protein</fullName>
    </submittedName>
</protein>
<gene>
    <name evidence="2" type="ORF">BsIDN1_64050</name>
</gene>
<evidence type="ECO:0000313" key="2">
    <source>
        <dbReference type="EMBL" id="BBP92787.1"/>
    </source>
</evidence>
<dbReference type="EMBL" id="AP021906">
    <property type="protein sequence ID" value="BBP92787.1"/>
    <property type="molecule type" value="Genomic_DNA"/>
</dbReference>
<dbReference type="AlphaFoldDB" id="A0A5S9MH39"/>
<dbReference type="Proteomes" id="UP000464658">
    <property type="component" value="Chromosome"/>
</dbReference>
<organism evidence="2 3">
    <name type="scientific">Bacillus safensis</name>
    <dbReference type="NCBI Taxonomy" id="561879"/>
    <lineage>
        <taxon>Bacteria</taxon>
        <taxon>Bacillati</taxon>
        <taxon>Bacillota</taxon>
        <taxon>Bacilli</taxon>
        <taxon>Bacillales</taxon>
        <taxon>Bacillaceae</taxon>
        <taxon>Bacillus</taxon>
    </lineage>
</organism>